<reference evidence="1" key="1">
    <citation type="journal article" date="2023" name="bioRxiv">
        <title>Improved chromosome-level genome assembly for marigold (Tagetes erecta).</title>
        <authorList>
            <person name="Jiang F."/>
            <person name="Yuan L."/>
            <person name="Wang S."/>
            <person name="Wang H."/>
            <person name="Xu D."/>
            <person name="Wang A."/>
            <person name="Fan W."/>
        </authorList>
    </citation>
    <scope>NUCLEOTIDE SEQUENCE</scope>
    <source>
        <strain evidence="1">WSJ</strain>
        <tissue evidence="1">Leaf</tissue>
    </source>
</reference>
<protein>
    <submittedName>
        <fullName evidence="1">Uncharacterized protein</fullName>
    </submittedName>
</protein>
<comment type="caution">
    <text evidence="1">The sequence shown here is derived from an EMBL/GenBank/DDBJ whole genome shotgun (WGS) entry which is preliminary data.</text>
</comment>
<proteinExistence type="predicted"/>
<sequence>MDYDLAGKERKLSLCELEELRDEAYECASAYKAKTKSIHDAKLRLKKFEKGQRVWLYNSRLKLFRGKLKSKWTGPYLITRVGSYGDIEIEDFDDHIRQVVNGHRLKAYLDVNDINGPTKQSESFFISTLDDEHL</sequence>
<evidence type="ECO:0000313" key="2">
    <source>
        <dbReference type="Proteomes" id="UP001229421"/>
    </source>
</evidence>
<dbReference type="AlphaFoldDB" id="A0AAD8NJ96"/>
<dbReference type="Proteomes" id="UP001229421">
    <property type="component" value="Unassembled WGS sequence"/>
</dbReference>
<organism evidence="1 2">
    <name type="scientific">Tagetes erecta</name>
    <name type="common">African marigold</name>
    <dbReference type="NCBI Taxonomy" id="13708"/>
    <lineage>
        <taxon>Eukaryota</taxon>
        <taxon>Viridiplantae</taxon>
        <taxon>Streptophyta</taxon>
        <taxon>Embryophyta</taxon>
        <taxon>Tracheophyta</taxon>
        <taxon>Spermatophyta</taxon>
        <taxon>Magnoliopsida</taxon>
        <taxon>eudicotyledons</taxon>
        <taxon>Gunneridae</taxon>
        <taxon>Pentapetalae</taxon>
        <taxon>asterids</taxon>
        <taxon>campanulids</taxon>
        <taxon>Asterales</taxon>
        <taxon>Asteraceae</taxon>
        <taxon>Asteroideae</taxon>
        <taxon>Heliantheae alliance</taxon>
        <taxon>Tageteae</taxon>
        <taxon>Tagetes</taxon>
    </lineage>
</organism>
<gene>
    <name evidence="1" type="ORF">QVD17_38254</name>
</gene>
<keyword evidence="2" id="KW-1185">Reference proteome</keyword>
<accession>A0AAD8NJ96</accession>
<evidence type="ECO:0000313" key="1">
    <source>
        <dbReference type="EMBL" id="KAK1411694.1"/>
    </source>
</evidence>
<dbReference type="EMBL" id="JAUHHV010000010">
    <property type="protein sequence ID" value="KAK1411694.1"/>
    <property type="molecule type" value="Genomic_DNA"/>
</dbReference>
<name>A0AAD8NJ96_TARER</name>